<accession>A0ABX9REC9</accession>
<sequence length="74" mass="7897">MILVGIVSHGCGGDRIPSAELGWRCVCPEPECRRRQAGDWSGADMLAVATQEDRPDAVIPPIVRSLGQEASPDP</sequence>
<reference evidence="1 2" key="1">
    <citation type="submission" date="2018-09" db="EMBL/GenBank/DDBJ databases">
        <title>Micromonospora sp. nov. MS1-9, isolated from a root of Musa sp.</title>
        <authorList>
            <person name="Kuncharoen N."/>
            <person name="Kudo T."/>
            <person name="Ohkuma M."/>
            <person name="Yuki M."/>
            <person name="Tanasupawat S."/>
        </authorList>
    </citation>
    <scope>NUCLEOTIDE SEQUENCE [LARGE SCALE GENOMIC DNA]</scope>
    <source>
        <strain evidence="1 2">NGC1-4</strain>
    </source>
</reference>
<proteinExistence type="predicted"/>
<dbReference type="Proteomes" id="UP000271548">
    <property type="component" value="Unassembled WGS sequence"/>
</dbReference>
<organism evidence="1 2">
    <name type="scientific">Micromonospora musae</name>
    <dbReference type="NCBI Taxonomy" id="1894970"/>
    <lineage>
        <taxon>Bacteria</taxon>
        <taxon>Bacillati</taxon>
        <taxon>Actinomycetota</taxon>
        <taxon>Actinomycetes</taxon>
        <taxon>Micromonosporales</taxon>
        <taxon>Micromonosporaceae</taxon>
        <taxon>Micromonospora</taxon>
    </lineage>
</organism>
<evidence type="ECO:0000313" key="1">
    <source>
        <dbReference type="EMBL" id="RKN20873.1"/>
    </source>
</evidence>
<keyword evidence="2" id="KW-1185">Reference proteome</keyword>
<dbReference type="EMBL" id="RAZS01000003">
    <property type="protein sequence ID" value="RKN20873.1"/>
    <property type="molecule type" value="Genomic_DNA"/>
</dbReference>
<comment type="caution">
    <text evidence="1">The sequence shown here is derived from an EMBL/GenBank/DDBJ whole genome shotgun (WGS) entry which is preliminary data.</text>
</comment>
<gene>
    <name evidence="1" type="ORF">D7147_08610</name>
</gene>
<evidence type="ECO:0000313" key="2">
    <source>
        <dbReference type="Proteomes" id="UP000271548"/>
    </source>
</evidence>
<protein>
    <submittedName>
        <fullName evidence="1">Uncharacterized protein</fullName>
    </submittedName>
</protein>
<name>A0ABX9REC9_9ACTN</name>